<evidence type="ECO:0000259" key="5">
    <source>
        <dbReference type="Pfam" id="PF00881"/>
    </source>
</evidence>
<dbReference type="InterPro" id="IPR016446">
    <property type="entry name" value="Flavin_OxRdtase_Frp"/>
</dbReference>
<proteinExistence type="inferred from homology"/>
<organism evidence="6 7">
    <name type="scientific">Halobacteriovorax marinus</name>
    <dbReference type="NCBI Taxonomy" id="97084"/>
    <lineage>
        <taxon>Bacteria</taxon>
        <taxon>Pseudomonadati</taxon>
        <taxon>Bdellovibrionota</taxon>
        <taxon>Bacteriovoracia</taxon>
        <taxon>Bacteriovoracales</taxon>
        <taxon>Halobacteriovoraceae</taxon>
        <taxon>Halobacteriovorax</taxon>
    </lineage>
</organism>
<dbReference type="InterPro" id="IPR029479">
    <property type="entry name" value="Nitroreductase"/>
</dbReference>
<sequence>MNFHNFAKSHRSIRKYKEKKVPVEILDKILETGTMASTSGNMQAYSIIVTTDKELKKELLVPHFNQEMVTQAPVLITFCADFHRMREWVRISGGENNFDNFMSFMIASIDATLASQNVALAAEAEGLGICYMGTTLASCDEIGRILKLPQNVVPIVGFSLGYPDETPEFRERLPMDAVIHRETYQHSSTEEIKEIYSKKEESGFKRYMEVPELREKIESLGIDNLAKIYTTLKYTEESHIGYSKTVLDYISSQNFM</sequence>
<dbReference type="SUPFAM" id="SSF55469">
    <property type="entry name" value="FMN-dependent nitroreductase-like"/>
    <property type="match status" value="1"/>
</dbReference>
<dbReference type="AlphaFoldDB" id="A0A1Y5FAE1"/>
<evidence type="ECO:0000313" key="7">
    <source>
        <dbReference type="Proteomes" id="UP000196531"/>
    </source>
</evidence>
<keyword evidence="3" id="KW-0288">FMN</keyword>
<keyword evidence="2" id="KW-0285">Flavoprotein</keyword>
<comment type="caution">
    <text evidence="6">The sequence shown here is derived from an EMBL/GenBank/DDBJ whole genome shotgun (WGS) entry which is preliminary data.</text>
</comment>
<evidence type="ECO:0000256" key="2">
    <source>
        <dbReference type="ARBA" id="ARBA00022630"/>
    </source>
</evidence>
<dbReference type="Pfam" id="PF00881">
    <property type="entry name" value="Nitroreductase"/>
    <property type="match status" value="2"/>
</dbReference>
<evidence type="ECO:0000256" key="1">
    <source>
        <dbReference type="ARBA" id="ARBA00008366"/>
    </source>
</evidence>
<comment type="similarity">
    <text evidence="1">Belongs to the flavin oxidoreductase frp family.</text>
</comment>
<feature type="domain" description="Nitroreductase" evidence="5">
    <location>
        <begin position="8"/>
        <end position="60"/>
    </location>
</feature>
<evidence type="ECO:0000313" key="6">
    <source>
        <dbReference type="EMBL" id="OUR98468.1"/>
    </source>
</evidence>
<evidence type="ECO:0000256" key="3">
    <source>
        <dbReference type="ARBA" id="ARBA00022643"/>
    </source>
</evidence>
<dbReference type="InterPro" id="IPR000415">
    <property type="entry name" value="Nitroreductase-like"/>
</dbReference>
<evidence type="ECO:0000256" key="4">
    <source>
        <dbReference type="ARBA" id="ARBA00023002"/>
    </source>
</evidence>
<name>A0A1Y5FAE1_9BACT</name>
<gene>
    <name evidence="6" type="ORF">A9Q84_03395</name>
</gene>
<dbReference type="Proteomes" id="UP000196531">
    <property type="component" value="Unassembled WGS sequence"/>
</dbReference>
<dbReference type="EMBL" id="MAAO01000004">
    <property type="protein sequence ID" value="OUR98468.1"/>
    <property type="molecule type" value="Genomic_DNA"/>
</dbReference>
<dbReference type="GO" id="GO:0016491">
    <property type="term" value="F:oxidoreductase activity"/>
    <property type="evidence" value="ECO:0007669"/>
    <property type="project" value="UniProtKB-KW"/>
</dbReference>
<dbReference type="PANTHER" id="PTHR43425">
    <property type="entry name" value="OXYGEN-INSENSITIVE NADPH NITROREDUCTASE"/>
    <property type="match status" value="1"/>
</dbReference>
<reference evidence="7" key="1">
    <citation type="journal article" date="2017" name="Proc. Natl. Acad. Sci. U.S.A.">
        <title>Simulation of Deepwater Horizon oil plume reveals substrate specialization within a complex community of hydrocarbon-degraders.</title>
        <authorList>
            <person name="Hu P."/>
            <person name="Dubinsky E.A."/>
            <person name="Probst A.J."/>
            <person name="Wang J."/>
            <person name="Sieber C.M.K."/>
            <person name="Tom L.M."/>
            <person name="Gardinali P."/>
            <person name="Banfield J.F."/>
            <person name="Atlas R.M."/>
            <person name="Andersen G.L."/>
        </authorList>
    </citation>
    <scope>NUCLEOTIDE SEQUENCE [LARGE SCALE GENOMIC DNA]</scope>
</reference>
<feature type="domain" description="Nitroreductase" evidence="5">
    <location>
        <begin position="64"/>
        <end position="162"/>
    </location>
</feature>
<protein>
    <submittedName>
        <fullName evidence="6">NADPH-dependent oxidoreductase</fullName>
    </submittedName>
</protein>
<dbReference type="PANTHER" id="PTHR43425:SF2">
    <property type="entry name" value="OXYGEN-INSENSITIVE NADPH NITROREDUCTASE"/>
    <property type="match status" value="1"/>
</dbReference>
<dbReference type="Gene3D" id="3.40.109.10">
    <property type="entry name" value="NADH Oxidase"/>
    <property type="match status" value="1"/>
</dbReference>
<keyword evidence="4" id="KW-0560">Oxidoreductase</keyword>
<accession>A0A1Y5FAE1</accession>